<dbReference type="Proteomes" id="UP000317893">
    <property type="component" value="Unassembled WGS sequence"/>
</dbReference>
<evidence type="ECO:0000256" key="2">
    <source>
        <dbReference type="ARBA" id="ARBA00022552"/>
    </source>
</evidence>
<feature type="binding site" evidence="6">
    <location>
        <begin position="134"/>
        <end position="135"/>
    </location>
    <ligand>
        <name>S-adenosyl-L-methionine</name>
        <dbReference type="ChEBI" id="CHEBI:59789"/>
    </ligand>
</feature>
<evidence type="ECO:0000256" key="6">
    <source>
        <dbReference type="HAMAP-Rule" id="MF_00074"/>
    </source>
</evidence>
<dbReference type="EMBL" id="VFMN01000001">
    <property type="protein sequence ID" value="TQJ08356.1"/>
    <property type="molecule type" value="Genomic_DNA"/>
</dbReference>
<dbReference type="AlphaFoldDB" id="A0A542DZ77"/>
<evidence type="ECO:0000256" key="1">
    <source>
        <dbReference type="ARBA" id="ARBA00022490"/>
    </source>
</evidence>
<feature type="binding site" evidence="6">
    <location>
        <position position="88"/>
    </location>
    <ligand>
        <name>S-adenosyl-L-methionine</name>
        <dbReference type="ChEBI" id="CHEBI:59789"/>
    </ligand>
</feature>
<dbReference type="PANTHER" id="PTHR31760:SF0">
    <property type="entry name" value="S-ADENOSYL-L-METHIONINE-DEPENDENT METHYLTRANSFERASES SUPERFAMILY PROTEIN"/>
    <property type="match status" value="1"/>
</dbReference>
<dbReference type="SUPFAM" id="SSF53335">
    <property type="entry name" value="S-adenosyl-L-methionine-dependent methyltransferases"/>
    <property type="match status" value="1"/>
</dbReference>
<dbReference type="GO" id="GO:0070043">
    <property type="term" value="F:rRNA (guanine-N7-)-methyltransferase activity"/>
    <property type="evidence" value="ECO:0007669"/>
    <property type="project" value="UniProtKB-UniRule"/>
</dbReference>
<accession>A0A542DZ77</accession>
<gene>
    <name evidence="6" type="primary">rsmG</name>
    <name evidence="8" type="ORF">FB458_1444</name>
</gene>
<comment type="caution">
    <text evidence="6">Lacks conserved residue(s) required for the propagation of feature annotation.</text>
</comment>
<evidence type="ECO:0000256" key="4">
    <source>
        <dbReference type="ARBA" id="ARBA00022679"/>
    </source>
</evidence>
<dbReference type="HAMAP" id="MF_00074">
    <property type="entry name" value="16SrRNA_methyltr_G"/>
    <property type="match status" value="1"/>
</dbReference>
<evidence type="ECO:0000313" key="9">
    <source>
        <dbReference type="Proteomes" id="UP000317893"/>
    </source>
</evidence>
<reference evidence="8 9" key="1">
    <citation type="submission" date="2019-06" db="EMBL/GenBank/DDBJ databases">
        <title>Sequencing the genomes of 1000 actinobacteria strains.</title>
        <authorList>
            <person name="Klenk H.-P."/>
        </authorList>
    </citation>
    <scope>NUCLEOTIDE SEQUENCE [LARGE SCALE GENOMIC DNA]</scope>
    <source>
        <strain evidence="8 9">DSM 18607</strain>
    </source>
</reference>
<proteinExistence type="inferred from homology"/>
<dbReference type="PANTHER" id="PTHR31760">
    <property type="entry name" value="S-ADENOSYL-L-METHIONINE-DEPENDENT METHYLTRANSFERASES SUPERFAMILY PROTEIN"/>
    <property type="match status" value="1"/>
</dbReference>
<dbReference type="NCBIfam" id="TIGR00138">
    <property type="entry name" value="rsmG_gidB"/>
    <property type="match status" value="1"/>
</dbReference>
<keyword evidence="3 6" id="KW-0489">Methyltransferase</keyword>
<name>A0A542DZ77_9MICO</name>
<feature type="region of interest" description="Disordered" evidence="7">
    <location>
        <begin position="1"/>
        <end position="21"/>
    </location>
</feature>
<keyword evidence="1 6" id="KW-0963">Cytoplasm</keyword>
<dbReference type="Gene3D" id="3.40.50.150">
    <property type="entry name" value="Vaccinia Virus protein VP39"/>
    <property type="match status" value="1"/>
</dbReference>
<dbReference type="RefSeq" id="WP_246061101.1">
    <property type="nucleotide sequence ID" value="NZ_BAAAPR010000004.1"/>
</dbReference>
<protein>
    <recommendedName>
        <fullName evidence="6">Ribosomal RNA small subunit methyltransferase G</fullName>
        <ecNumber evidence="6">2.1.1.-</ecNumber>
    </recommendedName>
    <alternativeName>
        <fullName evidence="6">16S rRNA 7-methylguanosine methyltransferase</fullName>
        <shortName evidence="6">16S rRNA m7G methyltransferase</shortName>
    </alternativeName>
</protein>
<comment type="function">
    <text evidence="6">Specifically methylates the N7 position of a guanine in 16S rRNA.</text>
</comment>
<dbReference type="Pfam" id="PF02527">
    <property type="entry name" value="GidB"/>
    <property type="match status" value="1"/>
</dbReference>
<dbReference type="GO" id="GO:0005829">
    <property type="term" value="C:cytosol"/>
    <property type="evidence" value="ECO:0007669"/>
    <property type="project" value="TreeGrafter"/>
</dbReference>
<feature type="compositionally biased region" description="Basic residues" evidence="7">
    <location>
        <begin position="233"/>
        <end position="250"/>
    </location>
</feature>
<keyword evidence="2 6" id="KW-0698">rRNA processing</keyword>
<dbReference type="EC" id="2.1.1.-" evidence="6"/>
<keyword evidence="4 6" id="KW-0808">Transferase</keyword>
<feature type="compositionally biased region" description="Pro residues" evidence="7">
    <location>
        <begin position="1"/>
        <end position="10"/>
    </location>
</feature>
<feature type="region of interest" description="Disordered" evidence="7">
    <location>
        <begin position="217"/>
        <end position="250"/>
    </location>
</feature>
<keyword evidence="9" id="KW-1185">Reference proteome</keyword>
<evidence type="ECO:0000313" key="8">
    <source>
        <dbReference type="EMBL" id="TQJ08356.1"/>
    </source>
</evidence>
<sequence length="250" mass="26563">MPDPSRPAVPPEERIPPTPSSAVTVFGDRLEVAEHYVALLATTGIDHGLVGPREAPRLWERHVLGCGVVAPLLGPSSTLADIGSGAGLPGLVLALARPDVTVTLVEPLHRRVIWLERAVTELGLGNVTVHEGRAESLWTHRTFDVVTARAVARIGVLAGWCLPLVAPGGRLLAIKGRSIEDELREDAAALTAAGADAWQVEQLGSSVLEQPATLAVLEVGDRTPSPVPDRRTPAKRPGAKRSTSTRRRPR</sequence>
<comment type="similarity">
    <text evidence="6">Belongs to the methyltransferase superfamily. RNA methyltransferase RsmG family.</text>
</comment>
<dbReference type="InterPro" id="IPR003682">
    <property type="entry name" value="rRNA_ssu_MeTfrase_G"/>
</dbReference>
<evidence type="ECO:0000256" key="7">
    <source>
        <dbReference type="SAM" id="MobiDB-lite"/>
    </source>
</evidence>
<feature type="binding site" evidence="6">
    <location>
        <position position="83"/>
    </location>
    <ligand>
        <name>S-adenosyl-L-methionine</name>
        <dbReference type="ChEBI" id="CHEBI:59789"/>
    </ligand>
</feature>
<feature type="binding site" evidence="6">
    <location>
        <position position="149"/>
    </location>
    <ligand>
        <name>S-adenosyl-L-methionine</name>
        <dbReference type="ChEBI" id="CHEBI:59789"/>
    </ligand>
</feature>
<comment type="caution">
    <text evidence="8">The sequence shown here is derived from an EMBL/GenBank/DDBJ whole genome shotgun (WGS) entry which is preliminary data.</text>
</comment>
<evidence type="ECO:0000256" key="5">
    <source>
        <dbReference type="ARBA" id="ARBA00022691"/>
    </source>
</evidence>
<dbReference type="CDD" id="cd02440">
    <property type="entry name" value="AdoMet_MTases"/>
    <property type="match status" value="1"/>
</dbReference>
<organism evidence="8 9">
    <name type="scientific">Lapillicoccus jejuensis</name>
    <dbReference type="NCBI Taxonomy" id="402171"/>
    <lineage>
        <taxon>Bacteria</taxon>
        <taxon>Bacillati</taxon>
        <taxon>Actinomycetota</taxon>
        <taxon>Actinomycetes</taxon>
        <taxon>Micrococcales</taxon>
        <taxon>Intrasporangiaceae</taxon>
        <taxon>Lapillicoccus</taxon>
    </lineage>
</organism>
<dbReference type="InterPro" id="IPR029063">
    <property type="entry name" value="SAM-dependent_MTases_sf"/>
</dbReference>
<keyword evidence="5 6" id="KW-0949">S-adenosyl-L-methionine</keyword>
<evidence type="ECO:0000256" key="3">
    <source>
        <dbReference type="ARBA" id="ARBA00022603"/>
    </source>
</evidence>
<comment type="subcellular location">
    <subcellularLocation>
        <location evidence="6">Cytoplasm</location>
    </subcellularLocation>
</comment>